<dbReference type="KEGG" id="kol:Kole_0245"/>
<reference evidence="1 2" key="2">
    <citation type="journal article" date="2011" name="J. Bacteriol.">
        <title>Genome Sequence of Kosmotoga olearia Strain TBF 19.5.1, a Thermophilic Bacterium with a Wide Growth Temperature Range, Isolated from the Troll B Oil Platform in the North Sea.</title>
        <authorList>
            <person name="Swithers K.S."/>
            <person name="Dipippo J.L."/>
            <person name="Bruce D.C."/>
            <person name="Detter C."/>
            <person name="Tapia R."/>
            <person name="Han S."/>
            <person name="Goodwin L.A."/>
            <person name="Han J."/>
            <person name="Woyke T."/>
            <person name="Pitluck S."/>
            <person name="Pennacchio L."/>
            <person name="Nolan M."/>
            <person name="Mikhailova N."/>
            <person name="Land M.L."/>
            <person name="Nesbo C.L."/>
            <person name="Gogarten J.P."/>
            <person name="Noll K.M."/>
        </authorList>
    </citation>
    <scope>NUCLEOTIDE SEQUENCE [LARGE SCALE GENOMIC DNA]</scope>
    <source>
        <strain evidence="2">ATCC BAA-1733 / DSM 21960 / TBF 19.5.1</strain>
    </source>
</reference>
<proteinExistence type="predicted"/>
<dbReference type="EMBL" id="CP001634">
    <property type="protein sequence ID" value="ACR78970.1"/>
    <property type="molecule type" value="Genomic_DNA"/>
</dbReference>
<accession>C5CD26</accession>
<keyword evidence="2" id="KW-1185">Reference proteome</keyword>
<reference evidence="1 2" key="1">
    <citation type="submission" date="2009-06" db="EMBL/GenBank/DDBJ databases">
        <title>Complete sequence of Thermotogales bacterium TBF 19.5.1.</title>
        <authorList>
            <consortium name="US DOE Joint Genome Institute"/>
            <person name="Lucas S."/>
            <person name="Copeland A."/>
            <person name="Lapidus A."/>
            <person name="Glavina del Rio T."/>
            <person name="Tice H."/>
            <person name="Bruce D."/>
            <person name="Goodwin L."/>
            <person name="Pitluck S."/>
            <person name="Chertkov O."/>
            <person name="Brettin T."/>
            <person name="Detter J.C."/>
            <person name="Han C."/>
            <person name="Schmutz J."/>
            <person name="Larimer F."/>
            <person name="Land M."/>
            <person name="Hauser L."/>
            <person name="Kyrpides N."/>
            <person name="Ovchinnikova G."/>
            <person name="Noll K."/>
        </authorList>
    </citation>
    <scope>NUCLEOTIDE SEQUENCE [LARGE SCALE GENOMIC DNA]</scope>
    <source>
        <strain evidence="2">ATCC BAA-1733 / DSM 21960 / TBF 19.5.1</strain>
    </source>
</reference>
<evidence type="ECO:0000313" key="2">
    <source>
        <dbReference type="Proteomes" id="UP000002382"/>
    </source>
</evidence>
<gene>
    <name evidence="1" type="ordered locus">Kole_0245</name>
</gene>
<dbReference type="STRING" id="521045.Kole_0245"/>
<evidence type="ECO:0000313" key="1">
    <source>
        <dbReference type="EMBL" id="ACR78970.1"/>
    </source>
</evidence>
<protein>
    <submittedName>
        <fullName evidence="1">Uncharacterized protein</fullName>
    </submittedName>
</protein>
<dbReference type="RefSeq" id="WP_012744757.1">
    <property type="nucleotide sequence ID" value="NC_012785.1"/>
</dbReference>
<name>C5CD26_KOSOT</name>
<dbReference type="AlphaFoldDB" id="C5CD26"/>
<sequence>MKDIERVFESVKGKIYEEGFTTFYYERKEWVERLALLLRRNSESGLRLLKRELDNSSPLLSFSDENLSFIIDILKDSERDVKERIVLASDLSGDTVGNTAHLLYLIYPKHYPPVPKAIGNEMVTVEEYYSWKKRAEKFLGNIVDNYIMLESAFLFKPSPKISEGIEEFFKGLSFINVKGIKKAREEYKKLKGKQKERVVRFLNDSYVKKVVTSKRVSPVVIDGSNIVFSQQPFPDIARLDKLFNFMGRAKEALFPYRIVFDANIRYIIRGYQQSQLEKWLVLPNVELYSPADDRIIMLARSLKAKVISYDRFLEHNTSGIKILRPEDLL</sequence>
<dbReference type="eggNOG" id="ENOG50335JR">
    <property type="taxonomic scope" value="Bacteria"/>
</dbReference>
<organism evidence="1 2">
    <name type="scientific">Kosmotoga olearia (strain ATCC BAA-1733 / DSM 21960 / TBF 19.5.1)</name>
    <dbReference type="NCBI Taxonomy" id="521045"/>
    <lineage>
        <taxon>Bacteria</taxon>
        <taxon>Thermotogati</taxon>
        <taxon>Thermotogota</taxon>
        <taxon>Thermotogae</taxon>
        <taxon>Kosmotogales</taxon>
        <taxon>Kosmotogaceae</taxon>
        <taxon>Kosmotoga</taxon>
    </lineage>
</organism>
<dbReference type="HOGENOM" id="CLU_831077_0_0_0"/>
<dbReference type="Proteomes" id="UP000002382">
    <property type="component" value="Chromosome"/>
</dbReference>
<dbReference type="OrthoDB" id="37088at2"/>